<name>A0AAF5PX48_WUCBA</name>
<evidence type="ECO:0000313" key="4">
    <source>
        <dbReference type="WBParaSite" id="mrna-Wban_06822"/>
    </source>
</evidence>
<proteinExistence type="predicted"/>
<accession>A0AAF5PX48</accession>
<dbReference type="Pfam" id="PF01682">
    <property type="entry name" value="DB"/>
    <property type="match status" value="1"/>
</dbReference>
<reference evidence="3" key="1">
    <citation type="submission" date="2015-03" db="EMBL/GenBank/DDBJ databases">
        <title>Wuchereria bancrofti Genome Sequencing Papua New Guinea Strain.</title>
        <authorList>
            <person name="Small S.T."/>
            <person name="Serre D."/>
            <person name="Zimmerman P.A."/>
        </authorList>
    </citation>
    <scope>NUCLEOTIDE SEQUENCE [LARGE SCALE GENOMIC DNA]</scope>
    <source>
        <strain evidence="3">pt0022</strain>
    </source>
</reference>
<keyword evidence="1" id="KW-0732">Signal</keyword>
<dbReference type="Proteomes" id="UP000093561">
    <property type="component" value="Unassembled WGS sequence"/>
</dbReference>
<dbReference type="InterPro" id="IPR002602">
    <property type="entry name" value="DB"/>
</dbReference>
<reference evidence="3" key="2">
    <citation type="journal article" date="2016" name="Mol. Ecol.">
        <title>Population genomics of the filarial nematode parasite Wuchereria bancrofti from mosquitoes.</title>
        <authorList>
            <person name="Small S.T."/>
            <person name="Reimer L.J."/>
            <person name="Tisch D.J."/>
            <person name="King C.L."/>
            <person name="Christensen B.M."/>
            <person name="Siba P.M."/>
            <person name="Kazura J.W."/>
            <person name="Serre D."/>
            <person name="Zimmerman P.A."/>
        </authorList>
    </citation>
    <scope>NUCLEOTIDE SEQUENCE</scope>
    <source>
        <strain evidence="3">pt0022</strain>
    </source>
</reference>
<feature type="signal peptide" evidence="1">
    <location>
        <begin position="1"/>
        <end position="24"/>
    </location>
</feature>
<reference evidence="4" key="3">
    <citation type="submission" date="2024-02" db="UniProtKB">
        <authorList>
            <consortium name="WormBaseParasite"/>
        </authorList>
    </citation>
    <scope>IDENTIFICATION</scope>
    <source>
        <strain evidence="4">pt0022</strain>
    </source>
</reference>
<evidence type="ECO:0000313" key="3">
    <source>
        <dbReference type="Proteomes" id="UP000093561"/>
    </source>
</evidence>
<dbReference type="AlphaFoldDB" id="A0AAF5PX48"/>
<feature type="chain" id="PRO_5041924622" description="Domain of unknown function DB domain-containing protein" evidence="1">
    <location>
        <begin position="25"/>
        <end position="133"/>
    </location>
</feature>
<organism evidence="3 4">
    <name type="scientific">Wuchereria bancrofti</name>
    <dbReference type="NCBI Taxonomy" id="6293"/>
    <lineage>
        <taxon>Eukaryota</taxon>
        <taxon>Metazoa</taxon>
        <taxon>Ecdysozoa</taxon>
        <taxon>Nematoda</taxon>
        <taxon>Chromadorea</taxon>
        <taxon>Rhabditida</taxon>
        <taxon>Spirurina</taxon>
        <taxon>Spiruromorpha</taxon>
        <taxon>Filarioidea</taxon>
        <taxon>Onchocercidae</taxon>
        <taxon>Wuchereria</taxon>
    </lineage>
</organism>
<feature type="domain" description="Domain of unknown function DB" evidence="2">
    <location>
        <begin position="27"/>
        <end position="118"/>
    </location>
</feature>
<evidence type="ECO:0000256" key="1">
    <source>
        <dbReference type="SAM" id="SignalP"/>
    </source>
</evidence>
<dbReference type="WBParaSite" id="mrna-Wban_06822">
    <property type="protein sequence ID" value="mrna-Wban_06822"/>
    <property type="gene ID" value="Wban_06822"/>
</dbReference>
<evidence type="ECO:0000259" key="2">
    <source>
        <dbReference type="Pfam" id="PF01682"/>
    </source>
</evidence>
<sequence>MMWYQACIVSLTLLLIASLEVTLAMSCCNRKKDINHWCKMKLCNIQCNFRTDTYSLCTIFGNTMMDIWQCAGAGHNHRKCCTKNGVPPNCQTYCNGKSIKNIGDLSCIYYADPILACFKKYYESNSFLAKLGN</sequence>
<protein>
    <recommendedName>
        <fullName evidence="2">Domain of unknown function DB domain-containing protein</fullName>
    </recommendedName>
</protein>